<keyword evidence="2" id="KW-1185">Reference proteome</keyword>
<proteinExistence type="predicted"/>
<gene>
    <name evidence="1" type="ORF">CLODIP_2_CD10696</name>
</gene>
<dbReference type="EMBL" id="CADEPI010000052">
    <property type="protein sequence ID" value="CAB3370404.1"/>
    <property type="molecule type" value="Genomic_DNA"/>
</dbReference>
<protein>
    <submittedName>
        <fullName evidence="1">Uncharacterized protein</fullName>
    </submittedName>
</protein>
<reference evidence="1 2" key="1">
    <citation type="submission" date="2020-04" db="EMBL/GenBank/DDBJ databases">
        <authorList>
            <person name="Alioto T."/>
            <person name="Alioto T."/>
            <person name="Gomez Garrido J."/>
        </authorList>
    </citation>
    <scope>NUCLEOTIDE SEQUENCE [LARGE SCALE GENOMIC DNA]</scope>
</reference>
<sequence length="481" mass="55354">MAEENVRKSQKVTTAIVYGNCDKIIERFRTNAKPNSSINLAALKKMTQLEREDLIRRLAYVNDKEQPENRISKTQLMEILMALAEEPIEHLDFKTARVFVADAPFMEFIEKTAKKSAESLKTLRLNLINTCFWFTRAGSMTQRLKNIQELRLPSFVFRKVDFNVITSKFLNLVVLECILHSSFTLGGVEKMLLRLEKLRTFIFDVADGDYFRIPTMRQEDDRCFSYSRHFAWHFPSLNVIGCSDLTITDQQEQFMTRYCHVLNEEDAELLNGASGLQHLIVQRPMHPRQAEWHSESALTLCVVGLVGEKDWLSLNRLRKIKHLYTINCCPAGPMKTRSQFLHNYGNMQKYQIGEDSEPDNGLFMTMNALPAALDGIGELHFYDLPENCKRLVDVMTTPGLEIIHITFQNLHQSSLSEALEALKLRDDIGPNLKSLLVKIKGDLDDKGRKMVIDFVEVIQSKSTHHLLGDLRVTYFTNILNF</sequence>
<evidence type="ECO:0000313" key="2">
    <source>
        <dbReference type="Proteomes" id="UP000494165"/>
    </source>
</evidence>
<evidence type="ECO:0000313" key="1">
    <source>
        <dbReference type="EMBL" id="CAB3370404.1"/>
    </source>
</evidence>
<dbReference type="AlphaFoldDB" id="A0A8S1CLK3"/>
<comment type="caution">
    <text evidence="1">The sequence shown here is derived from an EMBL/GenBank/DDBJ whole genome shotgun (WGS) entry which is preliminary data.</text>
</comment>
<dbReference type="Proteomes" id="UP000494165">
    <property type="component" value="Unassembled WGS sequence"/>
</dbReference>
<accession>A0A8S1CLK3</accession>
<name>A0A8S1CLK3_9INSE</name>
<organism evidence="1 2">
    <name type="scientific">Cloeon dipterum</name>
    <dbReference type="NCBI Taxonomy" id="197152"/>
    <lineage>
        <taxon>Eukaryota</taxon>
        <taxon>Metazoa</taxon>
        <taxon>Ecdysozoa</taxon>
        <taxon>Arthropoda</taxon>
        <taxon>Hexapoda</taxon>
        <taxon>Insecta</taxon>
        <taxon>Pterygota</taxon>
        <taxon>Palaeoptera</taxon>
        <taxon>Ephemeroptera</taxon>
        <taxon>Pisciforma</taxon>
        <taxon>Baetidae</taxon>
        <taxon>Cloeon</taxon>
    </lineage>
</organism>